<keyword evidence="2" id="KW-0645">Protease</keyword>
<dbReference type="GO" id="GO:0004519">
    <property type="term" value="F:endonuclease activity"/>
    <property type="evidence" value="ECO:0007669"/>
    <property type="project" value="UniProtKB-KW"/>
</dbReference>
<evidence type="ECO:0000259" key="16">
    <source>
        <dbReference type="Pfam" id="PF25597"/>
    </source>
</evidence>
<dbReference type="InterPro" id="IPR039537">
    <property type="entry name" value="Retrotran_Ty1/copia-like"/>
</dbReference>
<evidence type="ECO:0000256" key="12">
    <source>
        <dbReference type="ARBA" id="ARBA00022932"/>
    </source>
</evidence>
<dbReference type="GO" id="GO:0015074">
    <property type="term" value="P:DNA integration"/>
    <property type="evidence" value="ECO:0007669"/>
    <property type="project" value="UniProtKB-KW"/>
</dbReference>
<name>A0A8X8ZEU9_SALSN</name>
<keyword evidence="18" id="KW-1185">Reference proteome</keyword>
<evidence type="ECO:0000313" key="18">
    <source>
        <dbReference type="Proteomes" id="UP000298416"/>
    </source>
</evidence>
<keyword evidence="3" id="KW-0540">Nuclease</keyword>
<keyword evidence="12" id="KW-0808">Transferase</keyword>
<proteinExistence type="predicted"/>
<sequence>MSGSKSLFKDLDEKEKGEVRLGDDKQVPIEGRGTVAIKTIQGDVKLIHDVQYVPSLAHSLLSVGQLMASGYSIVFNNKTCAIADKKSGHTIALIRMTQNKMFPLDVSNDVGSALVAKSENDTRLWHFRYGHLNVKSLKTPFEAWRGKKPWVRHLKVFGCVAYALVTSNLRRKLDSKSEKNIFIGYCTETKAYKLYDPVNGKVTVSRDVKFNEEERWIWDTNENPSGMYFELTDHRHEEPEQNGSSNSWNTSEAYPFTPKYLQDM</sequence>
<keyword evidence="6" id="KW-0255">Endonuclease</keyword>
<dbReference type="GO" id="GO:0006310">
    <property type="term" value="P:DNA recombination"/>
    <property type="evidence" value="ECO:0007669"/>
    <property type="project" value="UniProtKB-KW"/>
</dbReference>
<keyword evidence="9" id="KW-0460">Magnesium</keyword>
<keyword evidence="10" id="KW-0229">DNA integration</keyword>
<dbReference type="Proteomes" id="UP000298416">
    <property type="component" value="Unassembled WGS sequence"/>
</dbReference>
<comment type="caution">
    <text evidence="17">The sequence shown here is derived from an EMBL/GenBank/DDBJ whole genome shotgun (WGS) entry which is preliminary data.</text>
</comment>
<dbReference type="PANTHER" id="PTHR42648:SF11">
    <property type="entry name" value="TRANSPOSON TY4-P GAG-POL POLYPROTEIN"/>
    <property type="match status" value="1"/>
</dbReference>
<evidence type="ECO:0000256" key="2">
    <source>
        <dbReference type="ARBA" id="ARBA00022670"/>
    </source>
</evidence>
<feature type="domain" description="Retrovirus-related Pol polyprotein from transposon TNT 1-94-like beta-barrel" evidence="15">
    <location>
        <begin position="1"/>
        <end position="71"/>
    </location>
</feature>
<dbReference type="GO" id="GO:0003964">
    <property type="term" value="F:RNA-directed DNA polymerase activity"/>
    <property type="evidence" value="ECO:0007669"/>
    <property type="project" value="UniProtKB-KW"/>
</dbReference>
<dbReference type="EMBL" id="PNBA02000013">
    <property type="protein sequence ID" value="KAG6402582.1"/>
    <property type="molecule type" value="Genomic_DNA"/>
</dbReference>
<dbReference type="GO" id="GO:0003887">
    <property type="term" value="F:DNA-directed DNA polymerase activity"/>
    <property type="evidence" value="ECO:0007669"/>
    <property type="project" value="UniProtKB-KW"/>
</dbReference>
<keyword evidence="12" id="KW-0548">Nucleotidyltransferase</keyword>
<evidence type="ECO:0000256" key="9">
    <source>
        <dbReference type="ARBA" id="ARBA00022842"/>
    </source>
</evidence>
<dbReference type="InterPro" id="IPR057670">
    <property type="entry name" value="SH3_retrovirus"/>
</dbReference>
<dbReference type="InterPro" id="IPR054722">
    <property type="entry name" value="PolX-like_BBD"/>
</dbReference>
<comment type="function">
    <text evidence="1">The aspartyl protease (PR) mediates the proteolytic cleavages of the Gag and Gag-Pol polyproteins after assembly of the VLP.</text>
</comment>
<evidence type="ECO:0000256" key="14">
    <source>
        <dbReference type="SAM" id="MobiDB-lite"/>
    </source>
</evidence>
<feature type="compositionally biased region" description="Polar residues" evidence="14">
    <location>
        <begin position="241"/>
        <end position="252"/>
    </location>
</feature>
<keyword evidence="11" id="KW-0695">RNA-directed DNA polymerase</keyword>
<gene>
    <name evidence="17" type="ORF">SASPL_134779</name>
</gene>
<organism evidence="17">
    <name type="scientific">Salvia splendens</name>
    <name type="common">Scarlet sage</name>
    <dbReference type="NCBI Taxonomy" id="180675"/>
    <lineage>
        <taxon>Eukaryota</taxon>
        <taxon>Viridiplantae</taxon>
        <taxon>Streptophyta</taxon>
        <taxon>Embryophyta</taxon>
        <taxon>Tracheophyta</taxon>
        <taxon>Spermatophyta</taxon>
        <taxon>Magnoliopsida</taxon>
        <taxon>eudicotyledons</taxon>
        <taxon>Gunneridae</taxon>
        <taxon>Pentapetalae</taxon>
        <taxon>asterids</taxon>
        <taxon>lamiids</taxon>
        <taxon>Lamiales</taxon>
        <taxon>Lamiaceae</taxon>
        <taxon>Nepetoideae</taxon>
        <taxon>Mentheae</taxon>
        <taxon>Salviinae</taxon>
        <taxon>Salvia</taxon>
        <taxon>Salvia subgen. Calosphace</taxon>
        <taxon>core Calosphace</taxon>
    </lineage>
</organism>
<evidence type="ECO:0000256" key="8">
    <source>
        <dbReference type="ARBA" id="ARBA00022840"/>
    </source>
</evidence>
<dbReference type="GO" id="GO:0006508">
    <property type="term" value="P:proteolysis"/>
    <property type="evidence" value="ECO:0007669"/>
    <property type="project" value="UniProtKB-KW"/>
</dbReference>
<keyword evidence="7" id="KW-0378">Hydrolase</keyword>
<keyword evidence="4" id="KW-0479">Metal-binding</keyword>
<evidence type="ECO:0000256" key="10">
    <source>
        <dbReference type="ARBA" id="ARBA00022908"/>
    </source>
</evidence>
<evidence type="ECO:0000256" key="4">
    <source>
        <dbReference type="ARBA" id="ARBA00022723"/>
    </source>
</evidence>
<keyword evidence="8" id="KW-0067">ATP-binding</keyword>
<dbReference type="PANTHER" id="PTHR42648">
    <property type="entry name" value="TRANSPOSASE, PUTATIVE-RELATED"/>
    <property type="match status" value="1"/>
</dbReference>
<keyword evidence="12" id="KW-0239">DNA-directed DNA polymerase</keyword>
<protein>
    <recommendedName>
        <fullName evidence="19">GAG-pre-integrase domain-containing protein</fullName>
    </recommendedName>
</protein>
<reference evidence="17" key="1">
    <citation type="submission" date="2018-01" db="EMBL/GenBank/DDBJ databases">
        <authorList>
            <person name="Mao J.F."/>
        </authorList>
    </citation>
    <scope>NUCLEOTIDE SEQUENCE</scope>
    <source>
        <strain evidence="17">Huo1</strain>
        <tissue evidence="17">Leaf</tissue>
    </source>
</reference>
<evidence type="ECO:0000256" key="11">
    <source>
        <dbReference type="ARBA" id="ARBA00022918"/>
    </source>
</evidence>
<dbReference type="AlphaFoldDB" id="A0A8X8ZEU9"/>
<keyword evidence="5" id="KW-0547">Nucleotide-binding</keyword>
<evidence type="ECO:0000313" key="17">
    <source>
        <dbReference type="EMBL" id="KAG6402582.1"/>
    </source>
</evidence>
<dbReference type="Pfam" id="PF25597">
    <property type="entry name" value="SH3_retrovirus"/>
    <property type="match status" value="1"/>
</dbReference>
<dbReference type="GO" id="GO:0005524">
    <property type="term" value="F:ATP binding"/>
    <property type="evidence" value="ECO:0007669"/>
    <property type="project" value="UniProtKB-KW"/>
</dbReference>
<evidence type="ECO:0000256" key="6">
    <source>
        <dbReference type="ARBA" id="ARBA00022759"/>
    </source>
</evidence>
<dbReference type="Pfam" id="PF22936">
    <property type="entry name" value="Pol_BBD"/>
    <property type="match status" value="1"/>
</dbReference>
<keyword evidence="13" id="KW-0233">DNA recombination</keyword>
<feature type="region of interest" description="Disordered" evidence="14">
    <location>
        <begin position="235"/>
        <end position="264"/>
    </location>
</feature>
<evidence type="ECO:0000256" key="3">
    <source>
        <dbReference type="ARBA" id="ARBA00022722"/>
    </source>
</evidence>
<evidence type="ECO:0000256" key="13">
    <source>
        <dbReference type="ARBA" id="ARBA00023172"/>
    </source>
</evidence>
<dbReference type="GO" id="GO:0008233">
    <property type="term" value="F:peptidase activity"/>
    <property type="evidence" value="ECO:0007669"/>
    <property type="project" value="UniProtKB-KW"/>
</dbReference>
<evidence type="ECO:0008006" key="19">
    <source>
        <dbReference type="Google" id="ProtNLM"/>
    </source>
</evidence>
<evidence type="ECO:0000256" key="5">
    <source>
        <dbReference type="ARBA" id="ARBA00022741"/>
    </source>
</evidence>
<feature type="domain" description="Retroviral polymerase SH3-like" evidence="16">
    <location>
        <begin position="159"/>
        <end position="222"/>
    </location>
</feature>
<reference evidence="17" key="2">
    <citation type="submission" date="2020-08" db="EMBL/GenBank/DDBJ databases">
        <title>Plant Genome Project.</title>
        <authorList>
            <person name="Zhang R.-G."/>
        </authorList>
    </citation>
    <scope>NUCLEOTIDE SEQUENCE</scope>
    <source>
        <strain evidence="17">Huo1</strain>
        <tissue evidence="17">Leaf</tissue>
    </source>
</reference>
<evidence type="ECO:0000256" key="7">
    <source>
        <dbReference type="ARBA" id="ARBA00022801"/>
    </source>
</evidence>
<dbReference type="GO" id="GO:0046872">
    <property type="term" value="F:metal ion binding"/>
    <property type="evidence" value="ECO:0007669"/>
    <property type="project" value="UniProtKB-KW"/>
</dbReference>
<evidence type="ECO:0000256" key="1">
    <source>
        <dbReference type="ARBA" id="ARBA00002180"/>
    </source>
</evidence>
<evidence type="ECO:0000259" key="15">
    <source>
        <dbReference type="Pfam" id="PF22936"/>
    </source>
</evidence>
<accession>A0A8X8ZEU9</accession>